<evidence type="ECO:0000313" key="2">
    <source>
        <dbReference type="EMBL" id="PVE05032.1"/>
    </source>
</evidence>
<dbReference type="SUPFAM" id="SSF51182">
    <property type="entry name" value="RmlC-like cupins"/>
    <property type="match status" value="1"/>
</dbReference>
<sequence>GEEIFVVEGVFSDEHGDYPAGSWLRSPHMSQHQPFSREGCLILVKTGHLT</sequence>
<dbReference type="AlphaFoldDB" id="A0A2T7SQ94"/>
<feature type="domain" description="ChrR-like cupin" evidence="1">
    <location>
        <begin position="1"/>
        <end position="49"/>
    </location>
</feature>
<protein>
    <submittedName>
        <fullName evidence="2">Cupin</fullName>
    </submittedName>
</protein>
<dbReference type="EMBL" id="LFYT02000109">
    <property type="protein sequence ID" value="PVE05032.1"/>
    <property type="molecule type" value="Genomic_DNA"/>
</dbReference>
<gene>
    <name evidence="2" type="ORF">H663_020580</name>
</gene>
<evidence type="ECO:0000313" key="3">
    <source>
        <dbReference type="Proteomes" id="UP000037507"/>
    </source>
</evidence>
<accession>A0A2T7SQ94</accession>
<keyword evidence="3" id="KW-1185">Reference proteome</keyword>
<name>A0A2T7SQ94_9BURK</name>
<proteinExistence type="predicted"/>
<dbReference type="InterPro" id="IPR025979">
    <property type="entry name" value="ChrR-like_cupin_dom"/>
</dbReference>
<reference evidence="2" key="1">
    <citation type="submission" date="2017-04" db="EMBL/GenBank/DDBJ databases">
        <title>Unexpected and diverse lifestyles within the genus Limnohabitans.</title>
        <authorList>
            <person name="Kasalicky V."/>
            <person name="Mehrshad M."/>
            <person name="Andrei S.-A."/>
            <person name="Salcher M."/>
            <person name="Kratochvilova H."/>
            <person name="Simek K."/>
            <person name="Ghai R."/>
        </authorList>
    </citation>
    <scope>NUCLEOTIDE SEQUENCE [LARGE SCALE GENOMIC DNA]</scope>
    <source>
        <strain evidence="2">II-D5</strain>
    </source>
</reference>
<evidence type="ECO:0000259" key="1">
    <source>
        <dbReference type="Pfam" id="PF12973"/>
    </source>
</evidence>
<feature type="non-terminal residue" evidence="2">
    <location>
        <position position="1"/>
    </location>
</feature>
<comment type="caution">
    <text evidence="2">The sequence shown here is derived from an EMBL/GenBank/DDBJ whole genome shotgun (WGS) entry which is preliminary data.</text>
</comment>
<dbReference type="Pfam" id="PF12973">
    <property type="entry name" value="Cupin_7"/>
    <property type="match status" value="1"/>
</dbReference>
<dbReference type="Proteomes" id="UP000037507">
    <property type="component" value="Unassembled WGS sequence"/>
</dbReference>
<dbReference type="CDD" id="cd20303">
    <property type="entry name" value="cupin_ChrR_1"/>
    <property type="match status" value="1"/>
</dbReference>
<dbReference type="Gene3D" id="2.60.120.10">
    <property type="entry name" value="Jelly Rolls"/>
    <property type="match status" value="1"/>
</dbReference>
<organism evidence="2 3">
    <name type="scientific">Limnohabitans planktonicus II-D5</name>
    <dbReference type="NCBI Taxonomy" id="1293045"/>
    <lineage>
        <taxon>Bacteria</taxon>
        <taxon>Pseudomonadati</taxon>
        <taxon>Pseudomonadota</taxon>
        <taxon>Betaproteobacteria</taxon>
        <taxon>Burkholderiales</taxon>
        <taxon>Comamonadaceae</taxon>
        <taxon>Limnohabitans</taxon>
    </lineage>
</organism>
<dbReference type="RefSeq" id="WP_205872782.1">
    <property type="nucleotide sequence ID" value="NZ_LFYT02000109.1"/>
</dbReference>
<dbReference type="InterPro" id="IPR011051">
    <property type="entry name" value="RmlC_Cupin_sf"/>
</dbReference>
<dbReference type="InterPro" id="IPR014710">
    <property type="entry name" value="RmlC-like_jellyroll"/>
</dbReference>